<gene>
    <name evidence="1" type="ORF">BCT50_24890</name>
</gene>
<dbReference type="Pfam" id="PF14412">
    <property type="entry name" value="AHH"/>
    <property type="match status" value="1"/>
</dbReference>
<dbReference type="EMBL" id="MCZJ01000025">
    <property type="protein sequence ID" value="PMM56448.1"/>
    <property type="molecule type" value="Genomic_DNA"/>
</dbReference>
<accession>A0A855IPL3</accession>
<name>A0A855IPL3_9VIBR</name>
<reference evidence="2" key="1">
    <citation type="submission" date="2016-07" db="EMBL/GenBank/DDBJ databases">
        <title>Nontailed viruses are major unrecognized killers of bacteria in the ocean.</title>
        <authorList>
            <person name="Kauffman K."/>
            <person name="Hussain F."/>
            <person name="Yang J."/>
            <person name="Arevalo P."/>
            <person name="Brown J."/>
            <person name="Cutler M."/>
            <person name="Kelly L."/>
            <person name="Polz M.F."/>
        </authorList>
    </citation>
    <scope>NUCLEOTIDE SEQUENCE [LARGE SCALE GENOMIC DNA]</scope>
    <source>
        <strain evidence="2">10N.261.48.A1</strain>
    </source>
</reference>
<dbReference type="AlphaFoldDB" id="A0A855IPL3"/>
<comment type="caution">
    <text evidence="1">The sequence shown here is derived from an EMBL/GenBank/DDBJ whole genome shotgun (WGS) entry which is preliminary data.</text>
</comment>
<organism evidence="1 2">
    <name type="scientific">Vibrio lentus</name>
    <dbReference type="NCBI Taxonomy" id="136468"/>
    <lineage>
        <taxon>Bacteria</taxon>
        <taxon>Pseudomonadati</taxon>
        <taxon>Pseudomonadota</taxon>
        <taxon>Gammaproteobacteria</taxon>
        <taxon>Vibrionales</taxon>
        <taxon>Vibrionaceae</taxon>
        <taxon>Vibrio</taxon>
    </lineage>
</organism>
<protein>
    <submittedName>
        <fullName evidence="1">Uncharacterized protein</fullName>
    </submittedName>
</protein>
<dbReference type="Proteomes" id="UP000235554">
    <property type="component" value="Unassembled WGS sequence"/>
</dbReference>
<proteinExistence type="predicted"/>
<evidence type="ECO:0000313" key="2">
    <source>
        <dbReference type="Proteomes" id="UP000235554"/>
    </source>
</evidence>
<dbReference type="InterPro" id="IPR032871">
    <property type="entry name" value="AHH_dom_containing"/>
</dbReference>
<evidence type="ECO:0000313" key="1">
    <source>
        <dbReference type="EMBL" id="PMM56448.1"/>
    </source>
</evidence>
<dbReference type="RefSeq" id="WP_102361661.1">
    <property type="nucleotide sequence ID" value="NZ_MCWT02000002.1"/>
</dbReference>
<sequence>MAKNSTVKTHSLVKGSGPALAKAIKSKHYKSGFDEHLWADGRLKADDGQFGLQAHHIITTKNLDTPDWKKYRKAYEYNINTWKNGVMFPSKTDIACQVNTHVHKSGHGGGLDFKTEQEQFWETSSDLESGEVTSIPVTKVPDPVVTKLRLEDIKYIKSVNRDIKGVKENAQRNYYCKTGNARHFQSDLDGVSEDILVCLDSFLYTISTFGHDYSPVSNIGCGGGNNIESKKKSRNACPSRVSKVQQEKHNIKNVKGMIMESRKLEVGK</sequence>